<keyword evidence="1" id="KW-0238">DNA-binding</keyword>
<feature type="region of interest" description="Disordered" evidence="2">
    <location>
        <begin position="368"/>
        <end position="401"/>
    </location>
</feature>
<dbReference type="EMBL" id="WNKQ01000012">
    <property type="protein sequence ID" value="KAF5848074.1"/>
    <property type="molecule type" value="Genomic_DNA"/>
</dbReference>
<dbReference type="AlphaFoldDB" id="A0A8H5ZH17"/>
<evidence type="ECO:0000313" key="5">
    <source>
        <dbReference type="Proteomes" id="UP000624244"/>
    </source>
</evidence>
<feature type="domain" description="HTH CENPB-type" evidence="3">
    <location>
        <begin position="46"/>
        <end position="120"/>
    </location>
</feature>
<proteinExistence type="predicted"/>
<organism evidence="4 5">
    <name type="scientific">Cochliobolus sativus</name>
    <name type="common">Common root rot and spot blotch fungus</name>
    <name type="synonym">Bipolaris sorokiniana</name>
    <dbReference type="NCBI Taxonomy" id="45130"/>
    <lineage>
        <taxon>Eukaryota</taxon>
        <taxon>Fungi</taxon>
        <taxon>Dikarya</taxon>
        <taxon>Ascomycota</taxon>
        <taxon>Pezizomycotina</taxon>
        <taxon>Dothideomycetes</taxon>
        <taxon>Pleosporomycetidae</taxon>
        <taxon>Pleosporales</taxon>
        <taxon>Pleosporineae</taxon>
        <taxon>Pleosporaceae</taxon>
        <taxon>Bipolaris</taxon>
    </lineage>
</organism>
<evidence type="ECO:0000313" key="4">
    <source>
        <dbReference type="EMBL" id="KAF5848074.1"/>
    </source>
</evidence>
<dbReference type="Proteomes" id="UP000624244">
    <property type="component" value="Unassembled WGS sequence"/>
</dbReference>
<dbReference type="Pfam" id="PF03184">
    <property type="entry name" value="DDE_1"/>
    <property type="match status" value="1"/>
</dbReference>
<evidence type="ECO:0000256" key="1">
    <source>
        <dbReference type="ARBA" id="ARBA00023125"/>
    </source>
</evidence>
<dbReference type="Pfam" id="PF03221">
    <property type="entry name" value="HTH_Tnp_Tc5"/>
    <property type="match status" value="1"/>
</dbReference>
<dbReference type="GO" id="GO:0003677">
    <property type="term" value="F:DNA binding"/>
    <property type="evidence" value="ECO:0007669"/>
    <property type="project" value="UniProtKB-KW"/>
</dbReference>
<comment type="caution">
    <text evidence="4">The sequence shown here is derived from an EMBL/GenBank/DDBJ whole genome shotgun (WGS) entry which is preliminary data.</text>
</comment>
<name>A0A8H5ZH17_COCSA</name>
<dbReference type="InterPro" id="IPR006600">
    <property type="entry name" value="HTH_CenpB_DNA-bd_dom"/>
</dbReference>
<gene>
    <name evidence="4" type="ORF">GGP41_009307</name>
</gene>
<accession>A0A8H5ZH17</accession>
<sequence>MDPASQALAQRLPEGVRDTCAARSEHGDVPVSTLIHRRLGRRSRAEQAQSQQYLTQEEEKALVKFLLLMSSLGQPVRVKYLRSLAFSIARQRFTKSESIKRPGKNWPRAFEKRHPELQTRRVRSIDWKRHGNNIYEKIVEWFNVISQVLQDPCVLPENVYNMDEIGVMLSMLGSAKVLVGKNDGQVSRGAGVKRTMVTAIECISADGRALLPLIIWPASTHHSKWTTHETPRWHYAHSENGYNDSKISLEWLKRVFDPQTREGAGGKPRVLILTPVTTEALTSLHDLITKDTHVLKKMNKDRLQRRIQKLASAAKVSFAEQALLKDHNHFLLQINQEAKTRRSTKSVVLGKAKVMSFQDLKEARAKRAAKEHALVGKPKRGRKRKSDALEESTVLPSPKPTVAQRINAPELTHAPVSAWRAPVARMY</sequence>
<evidence type="ECO:0000256" key="2">
    <source>
        <dbReference type="SAM" id="MobiDB-lite"/>
    </source>
</evidence>
<evidence type="ECO:0000259" key="3">
    <source>
        <dbReference type="PROSITE" id="PS51253"/>
    </source>
</evidence>
<dbReference type="InterPro" id="IPR004875">
    <property type="entry name" value="DDE_SF_endonuclease_dom"/>
</dbReference>
<reference evidence="4" key="1">
    <citation type="submission" date="2019-11" db="EMBL/GenBank/DDBJ databases">
        <title>Bipolaris sorokiniana Genome sequencing.</title>
        <authorList>
            <person name="Wang H."/>
        </authorList>
    </citation>
    <scope>NUCLEOTIDE SEQUENCE</scope>
</reference>
<protein>
    <recommendedName>
        <fullName evidence="3">HTH CENPB-type domain-containing protein</fullName>
    </recommendedName>
</protein>
<dbReference type="PROSITE" id="PS51253">
    <property type="entry name" value="HTH_CENPB"/>
    <property type="match status" value="1"/>
</dbReference>